<dbReference type="InterPro" id="IPR008881">
    <property type="entry name" value="Trigger_fac_ribosome-bd_bac"/>
</dbReference>
<dbReference type="SUPFAM" id="SSF102735">
    <property type="entry name" value="Trigger factor ribosome-binding domain"/>
    <property type="match status" value="1"/>
</dbReference>
<dbReference type="FunFam" id="3.10.50.40:FF:000001">
    <property type="entry name" value="Trigger factor"/>
    <property type="match status" value="1"/>
</dbReference>
<dbReference type="SUPFAM" id="SSF109998">
    <property type="entry name" value="Triger factor/SurA peptide-binding domain-like"/>
    <property type="match status" value="1"/>
</dbReference>
<evidence type="ECO:0000256" key="1">
    <source>
        <dbReference type="ARBA" id="ARBA00000971"/>
    </source>
</evidence>
<evidence type="ECO:0000256" key="4">
    <source>
        <dbReference type="ARBA" id="ARBA00016902"/>
    </source>
</evidence>
<feature type="coiled-coil region" evidence="15">
    <location>
        <begin position="128"/>
        <end position="155"/>
    </location>
</feature>
<dbReference type="GO" id="GO:0043335">
    <property type="term" value="P:protein unfolding"/>
    <property type="evidence" value="ECO:0007669"/>
    <property type="project" value="TreeGrafter"/>
</dbReference>
<dbReference type="Pfam" id="PF00254">
    <property type="entry name" value="FKBP_C"/>
    <property type="match status" value="1"/>
</dbReference>
<evidence type="ECO:0000256" key="9">
    <source>
        <dbReference type="ARBA" id="ARBA00023306"/>
    </source>
</evidence>
<dbReference type="GO" id="GO:0005737">
    <property type="term" value="C:cytoplasm"/>
    <property type="evidence" value="ECO:0007669"/>
    <property type="project" value="UniProtKB-SubCell"/>
</dbReference>
<dbReference type="PANTHER" id="PTHR30560">
    <property type="entry name" value="TRIGGER FACTOR CHAPERONE AND PEPTIDYL-PROLYL CIS/TRANS ISOMERASE"/>
    <property type="match status" value="1"/>
</dbReference>
<dbReference type="PIRSF" id="PIRSF003095">
    <property type="entry name" value="Trigger_factor"/>
    <property type="match status" value="1"/>
</dbReference>
<evidence type="ECO:0000256" key="7">
    <source>
        <dbReference type="ARBA" id="ARBA00023186"/>
    </source>
</evidence>
<evidence type="ECO:0000256" key="6">
    <source>
        <dbReference type="ARBA" id="ARBA00023110"/>
    </source>
</evidence>
<evidence type="ECO:0000256" key="10">
    <source>
        <dbReference type="ARBA" id="ARBA00024849"/>
    </source>
</evidence>
<comment type="function">
    <text evidence="10 12">Involved in protein export. Acts as a chaperone by maintaining the newly synthesized protein in an open conformation. Functions as a peptidyl-prolyl cis-trans isomerase.</text>
</comment>
<dbReference type="InterPro" id="IPR027304">
    <property type="entry name" value="Trigger_fact/SurA_dom_sf"/>
</dbReference>
<evidence type="ECO:0000256" key="11">
    <source>
        <dbReference type="ARBA" id="ARBA00029986"/>
    </source>
</evidence>
<accession>A0A3M8PCS0</accession>
<keyword evidence="15" id="KW-0175">Coiled coil</keyword>
<comment type="catalytic activity">
    <reaction evidence="1 12 13">
        <text>[protein]-peptidylproline (omega=180) = [protein]-peptidylproline (omega=0)</text>
        <dbReference type="Rhea" id="RHEA:16237"/>
        <dbReference type="Rhea" id="RHEA-COMP:10747"/>
        <dbReference type="Rhea" id="RHEA-COMP:10748"/>
        <dbReference type="ChEBI" id="CHEBI:83833"/>
        <dbReference type="ChEBI" id="CHEBI:83834"/>
        <dbReference type="EC" id="5.2.1.8"/>
    </reaction>
</comment>
<dbReference type="EMBL" id="RIAX01000001">
    <property type="protein sequence ID" value="RNF40910.1"/>
    <property type="molecule type" value="Genomic_DNA"/>
</dbReference>
<dbReference type="Pfam" id="PF05698">
    <property type="entry name" value="Trigger_C"/>
    <property type="match status" value="1"/>
</dbReference>
<dbReference type="GO" id="GO:0051301">
    <property type="term" value="P:cell division"/>
    <property type="evidence" value="ECO:0007669"/>
    <property type="project" value="UniProtKB-KW"/>
</dbReference>
<dbReference type="HAMAP" id="MF_00303">
    <property type="entry name" value="Trigger_factor_Tig"/>
    <property type="match status" value="1"/>
</dbReference>
<dbReference type="NCBIfam" id="TIGR00115">
    <property type="entry name" value="tig"/>
    <property type="match status" value="1"/>
</dbReference>
<keyword evidence="12" id="KW-0963">Cytoplasm</keyword>
<dbReference type="Gene3D" id="1.10.3120.10">
    <property type="entry name" value="Trigger factor, C-terminal domain"/>
    <property type="match status" value="1"/>
</dbReference>
<dbReference type="RefSeq" id="WP_123163660.1">
    <property type="nucleotide sequence ID" value="NZ_RIAX01000001.1"/>
</dbReference>
<dbReference type="InterPro" id="IPR046357">
    <property type="entry name" value="PPIase_dom_sf"/>
</dbReference>
<dbReference type="GO" id="GO:0043022">
    <property type="term" value="F:ribosome binding"/>
    <property type="evidence" value="ECO:0007669"/>
    <property type="project" value="TreeGrafter"/>
</dbReference>
<evidence type="ECO:0000256" key="12">
    <source>
        <dbReference type="HAMAP-Rule" id="MF_00303"/>
    </source>
</evidence>
<dbReference type="Proteomes" id="UP000275473">
    <property type="component" value="Unassembled WGS sequence"/>
</dbReference>
<keyword evidence="7 12" id="KW-0143">Chaperone</keyword>
<dbReference type="PROSITE" id="PS50059">
    <property type="entry name" value="FKBP_PPIASE"/>
    <property type="match status" value="1"/>
</dbReference>
<dbReference type="InterPro" id="IPR037041">
    <property type="entry name" value="Trigger_fac_C_sf"/>
</dbReference>
<evidence type="ECO:0000256" key="5">
    <source>
        <dbReference type="ARBA" id="ARBA00022618"/>
    </source>
</evidence>
<evidence type="ECO:0000313" key="17">
    <source>
        <dbReference type="EMBL" id="RNF40910.1"/>
    </source>
</evidence>
<evidence type="ECO:0000256" key="15">
    <source>
        <dbReference type="SAM" id="Coils"/>
    </source>
</evidence>
<keyword evidence="8 12" id="KW-0413">Isomerase</keyword>
<sequence>MSAKWEKQEGNTGTLTVEVPAEEVNAGLDKAFKKVVKEINVPGFRKGKMPRQMFEKRFGVESLYQDALDFILPDAYANAVEEAGINPVDRPEIDIETLEKNQPLVFTAKVTVKPEVELGEYKGLEVTKQDTEVTDEDIENQLKESQERFAELAVKEDEAIVEGDTAVIDFEGFVDGEAFEGGAGNDYSLEIGSNSFIPGFEEQLIGLKAGEEKDVEVTFPEEYHAAELAGKAATFKVKVNEVKAKELPELDDELAKEIDPEVGSVEELRTKLKENTIAEKASAADAALRDELVQKAAENATIDIPHAMIHSEMDRMMQDFEQRLTQQGMNLDLYYQFSGQDEAALREQMHGDAETRVRVSLTLEAIAEAENLEVTPEDIDKELEKMAGQFNMDVEQIKAALGGTEMLENDIRMQNTVEFLVENANITTEVNDAEDAE</sequence>
<dbReference type="PANTHER" id="PTHR30560:SF3">
    <property type="entry name" value="TRIGGER FACTOR-LIKE PROTEIN TIG, CHLOROPLASTIC"/>
    <property type="match status" value="1"/>
</dbReference>
<evidence type="ECO:0000256" key="3">
    <source>
        <dbReference type="ARBA" id="ARBA00013194"/>
    </source>
</evidence>
<protein>
    <recommendedName>
        <fullName evidence="4 12">Trigger factor</fullName>
        <shortName evidence="12">TF</shortName>
        <ecNumber evidence="3 12">5.2.1.8</ecNumber>
    </recommendedName>
    <alternativeName>
        <fullName evidence="11 12">PPIase</fullName>
    </alternativeName>
</protein>
<evidence type="ECO:0000256" key="8">
    <source>
        <dbReference type="ARBA" id="ARBA00023235"/>
    </source>
</evidence>
<dbReference type="SUPFAM" id="SSF54534">
    <property type="entry name" value="FKBP-like"/>
    <property type="match status" value="1"/>
</dbReference>
<dbReference type="InterPro" id="IPR036611">
    <property type="entry name" value="Trigger_fac_ribosome-bd_sf"/>
</dbReference>
<keyword evidence="5 12" id="KW-0132">Cell division</keyword>
<keyword evidence="9 12" id="KW-0131">Cell cycle</keyword>
<reference evidence="17 18" key="1">
    <citation type="journal article" date="2018" name="Int. J. Syst. Evol. Microbiol.">
        <title>Planococcus salinus sp. nov., a moderately halophilic bacterium isolated from a saline-alkali soil.</title>
        <authorList>
            <person name="Gan L."/>
        </authorList>
    </citation>
    <scope>NUCLEOTIDE SEQUENCE [LARGE SCALE GENOMIC DNA]</scope>
    <source>
        <strain evidence="17 18">LCB217</strain>
    </source>
</reference>
<dbReference type="InterPro" id="IPR001179">
    <property type="entry name" value="PPIase_FKBP_dom"/>
</dbReference>
<evidence type="ECO:0000259" key="16">
    <source>
        <dbReference type="PROSITE" id="PS50059"/>
    </source>
</evidence>
<comment type="domain">
    <text evidence="12">Consists of 3 domains; the N-terminus binds the ribosome, the middle domain has PPIase activity, while the C-terminus has intrinsic chaperone activity on its own.</text>
</comment>
<comment type="caution">
    <text evidence="17">The sequence shown here is derived from an EMBL/GenBank/DDBJ whole genome shotgun (WGS) entry which is preliminary data.</text>
</comment>
<dbReference type="GO" id="GO:0051083">
    <property type="term" value="P:'de novo' cotranslational protein folding"/>
    <property type="evidence" value="ECO:0007669"/>
    <property type="project" value="TreeGrafter"/>
</dbReference>
<name>A0A3M8PCS0_9BACL</name>
<keyword evidence="18" id="KW-1185">Reference proteome</keyword>
<proteinExistence type="inferred from homology"/>
<organism evidence="17 18">
    <name type="scientific">Planococcus salinus</name>
    <dbReference type="NCBI Taxonomy" id="1848460"/>
    <lineage>
        <taxon>Bacteria</taxon>
        <taxon>Bacillati</taxon>
        <taxon>Bacillota</taxon>
        <taxon>Bacilli</taxon>
        <taxon>Bacillales</taxon>
        <taxon>Caryophanaceae</taxon>
        <taxon>Planococcus</taxon>
    </lineage>
</organism>
<evidence type="ECO:0000256" key="2">
    <source>
        <dbReference type="ARBA" id="ARBA00005464"/>
    </source>
</evidence>
<evidence type="ECO:0000256" key="14">
    <source>
        <dbReference type="RuleBase" id="RU003914"/>
    </source>
</evidence>
<dbReference type="GO" id="GO:0003755">
    <property type="term" value="F:peptidyl-prolyl cis-trans isomerase activity"/>
    <property type="evidence" value="ECO:0007669"/>
    <property type="project" value="UniProtKB-UniRule"/>
</dbReference>
<dbReference type="GO" id="GO:0015031">
    <property type="term" value="P:protein transport"/>
    <property type="evidence" value="ECO:0007669"/>
    <property type="project" value="UniProtKB-UniRule"/>
</dbReference>
<evidence type="ECO:0000313" key="18">
    <source>
        <dbReference type="Proteomes" id="UP000275473"/>
    </source>
</evidence>
<dbReference type="InterPro" id="IPR005215">
    <property type="entry name" value="Trig_fac"/>
</dbReference>
<dbReference type="OrthoDB" id="9767721at2"/>
<feature type="domain" description="PPIase FKBP-type" evidence="16">
    <location>
        <begin position="163"/>
        <end position="245"/>
    </location>
</feature>
<gene>
    <name evidence="12" type="primary">tig</name>
    <name evidence="17" type="ORF">EEX84_00725</name>
</gene>
<dbReference type="Gene3D" id="3.10.50.40">
    <property type="match status" value="1"/>
</dbReference>
<dbReference type="Gene3D" id="3.30.70.1050">
    <property type="entry name" value="Trigger factor ribosome-binding domain"/>
    <property type="match status" value="1"/>
</dbReference>
<dbReference type="EC" id="5.2.1.8" evidence="3 12"/>
<dbReference type="GO" id="GO:0044183">
    <property type="term" value="F:protein folding chaperone"/>
    <property type="evidence" value="ECO:0007669"/>
    <property type="project" value="TreeGrafter"/>
</dbReference>
<evidence type="ECO:0000256" key="13">
    <source>
        <dbReference type="PROSITE-ProRule" id="PRU00277"/>
    </source>
</evidence>
<dbReference type="Pfam" id="PF05697">
    <property type="entry name" value="Trigger_N"/>
    <property type="match status" value="1"/>
</dbReference>
<dbReference type="InterPro" id="IPR008880">
    <property type="entry name" value="Trigger_fac_C"/>
</dbReference>
<comment type="subcellular location">
    <subcellularLocation>
        <location evidence="12">Cytoplasm</location>
    </subcellularLocation>
    <text evidence="12">About half TF is bound to the ribosome near the polypeptide exit tunnel while the other half is free in the cytoplasm.</text>
</comment>
<dbReference type="AlphaFoldDB" id="A0A3M8PCS0"/>
<comment type="similarity">
    <text evidence="2 12 14">Belongs to the FKBP-type PPIase family. Tig subfamily.</text>
</comment>
<keyword evidence="6 12" id="KW-0697">Rotamase</keyword>